<comment type="caution">
    <text evidence="1">The sequence shown here is derived from an EMBL/GenBank/DDBJ whole genome shotgun (WGS) entry which is preliminary data.</text>
</comment>
<protein>
    <recommendedName>
        <fullName evidence="3">Group-specific protein</fullName>
    </recommendedName>
</protein>
<gene>
    <name evidence="1" type="ORF">BCB44BAC_01108</name>
</gene>
<evidence type="ECO:0008006" key="3">
    <source>
        <dbReference type="Google" id="ProtNLM"/>
    </source>
</evidence>
<reference evidence="1 2" key="1">
    <citation type="submission" date="2016-08" db="EMBL/GenBank/DDBJ databases">
        <authorList>
            <person name="Loux V."/>
            <person name="Rue O."/>
        </authorList>
    </citation>
    <scope>NUCLEOTIDE SEQUENCE [LARGE SCALE GENOMIC DNA]</scope>
    <source>
        <strain evidence="1 2">AFSSA_08CEB44bac</strain>
    </source>
</reference>
<evidence type="ECO:0000313" key="1">
    <source>
        <dbReference type="EMBL" id="SCL87357.1"/>
    </source>
</evidence>
<sequence>MMNLKKEFNKQAFLEKNGEFSKNKLKDFLISEIEEDTLEDTIIFLKCEIGKENERLKEDLYHGDKYDGIILDGNQYLIKKEGKQAIIIDAISEEHSKETKFTRFELPIDTLLYIIINKDKILEEL</sequence>
<proteinExistence type="predicted"/>
<dbReference type="AlphaFoldDB" id="A0AAX2CE15"/>
<dbReference type="EMBL" id="FMIK01000019">
    <property type="protein sequence ID" value="SCL87357.1"/>
    <property type="molecule type" value="Genomic_DNA"/>
</dbReference>
<dbReference type="Proteomes" id="UP000242164">
    <property type="component" value="Unassembled WGS sequence"/>
</dbReference>
<organism evidence="1 2">
    <name type="scientific">Bacillus cytotoxicus</name>
    <dbReference type="NCBI Taxonomy" id="580165"/>
    <lineage>
        <taxon>Bacteria</taxon>
        <taxon>Bacillati</taxon>
        <taxon>Bacillota</taxon>
        <taxon>Bacilli</taxon>
        <taxon>Bacillales</taxon>
        <taxon>Bacillaceae</taxon>
        <taxon>Bacillus</taxon>
        <taxon>Bacillus cereus group</taxon>
    </lineage>
</organism>
<name>A0AAX2CE15_9BACI</name>
<evidence type="ECO:0000313" key="2">
    <source>
        <dbReference type="Proteomes" id="UP000242164"/>
    </source>
</evidence>
<accession>A0AAX2CE15</accession>